<evidence type="ECO:0000313" key="3">
    <source>
        <dbReference type="Proteomes" id="UP000315399"/>
    </source>
</evidence>
<keyword evidence="1" id="KW-1133">Transmembrane helix</keyword>
<feature type="transmembrane region" description="Helical" evidence="1">
    <location>
        <begin position="17"/>
        <end position="40"/>
    </location>
</feature>
<keyword evidence="1" id="KW-0472">Membrane</keyword>
<dbReference type="EMBL" id="QNVH01000096">
    <property type="protein sequence ID" value="TDA36873.1"/>
    <property type="molecule type" value="Genomic_DNA"/>
</dbReference>
<evidence type="ECO:0000313" key="2">
    <source>
        <dbReference type="EMBL" id="TDA36873.1"/>
    </source>
</evidence>
<protein>
    <submittedName>
        <fullName evidence="2">Uncharacterized protein</fullName>
    </submittedName>
</protein>
<reference evidence="2 3" key="1">
    <citation type="journal article" date="2019" name="Nat. Microbiol.">
        <title>Expanding anaerobic alkane metabolism in the domain of Archaea.</title>
        <authorList>
            <person name="Wang Y."/>
            <person name="Wegener G."/>
            <person name="Hou J."/>
            <person name="Wang F."/>
            <person name="Xiao X."/>
        </authorList>
    </citation>
    <scope>NUCLEOTIDE SEQUENCE [LARGE SCALE GENOMIC DNA]</scope>
    <source>
        <strain evidence="2">WYZ-LMO10</strain>
    </source>
</reference>
<dbReference type="AlphaFoldDB" id="A0A523B7L2"/>
<dbReference type="Proteomes" id="UP000315399">
    <property type="component" value="Unassembled WGS sequence"/>
</dbReference>
<accession>A0A523B7L2</accession>
<comment type="caution">
    <text evidence="2">The sequence shown here is derived from an EMBL/GenBank/DDBJ whole genome shotgun (WGS) entry which is preliminary data.</text>
</comment>
<proteinExistence type="predicted"/>
<organism evidence="2 3">
    <name type="scientific">Thermoproteota archaeon</name>
    <dbReference type="NCBI Taxonomy" id="2056631"/>
    <lineage>
        <taxon>Archaea</taxon>
        <taxon>Thermoproteota</taxon>
    </lineage>
</organism>
<keyword evidence="1" id="KW-0812">Transmembrane</keyword>
<gene>
    <name evidence="2" type="ORF">DSO08_06335</name>
</gene>
<name>A0A523B7L2_9CREN</name>
<sequence>MSSQSQVITIVIDGKRLLVISLFLAVTLALFSIYVSGFYITQDESLPLHGESIVINGKSASFGGTVTISAGAPFTVNLTVASSEGYFTPYGSYYAESYYYPPGGYYALFPPTSQPHIAIVSVYNNQTFIPGEISILSGTLNTGGKVTYNYTLNPLEPGEYIIKFMVWSDWISQGGVRIADNSGGYVKVVVS</sequence>
<evidence type="ECO:0000256" key="1">
    <source>
        <dbReference type="SAM" id="Phobius"/>
    </source>
</evidence>